<keyword evidence="4" id="KW-1185">Reference proteome</keyword>
<organism evidence="2">
    <name type="scientific">Hexamita inflata</name>
    <dbReference type="NCBI Taxonomy" id="28002"/>
    <lineage>
        <taxon>Eukaryota</taxon>
        <taxon>Metamonada</taxon>
        <taxon>Diplomonadida</taxon>
        <taxon>Hexamitidae</taxon>
        <taxon>Hexamitinae</taxon>
        <taxon>Hexamita</taxon>
    </lineage>
</organism>
<feature type="region of interest" description="Disordered" evidence="1">
    <location>
        <begin position="19"/>
        <end position="45"/>
    </location>
</feature>
<name>A0AA86PAY0_9EUKA</name>
<evidence type="ECO:0000313" key="4">
    <source>
        <dbReference type="Proteomes" id="UP001642409"/>
    </source>
</evidence>
<dbReference type="EMBL" id="CAXDID020000382">
    <property type="protein sequence ID" value="CAL6084868.1"/>
    <property type="molecule type" value="Genomic_DNA"/>
</dbReference>
<proteinExistence type="predicted"/>
<feature type="region of interest" description="Disordered" evidence="1">
    <location>
        <begin position="51"/>
        <end position="70"/>
    </location>
</feature>
<evidence type="ECO:0000256" key="1">
    <source>
        <dbReference type="SAM" id="MobiDB-lite"/>
    </source>
</evidence>
<protein>
    <submittedName>
        <fullName evidence="3">Hypothetical_protein</fullName>
    </submittedName>
</protein>
<dbReference type="AlphaFoldDB" id="A0AA86PAY0"/>
<dbReference type="EMBL" id="CATOUU010000613">
    <property type="protein sequence ID" value="CAI9935431.1"/>
    <property type="molecule type" value="Genomic_DNA"/>
</dbReference>
<sequence>MSQSELLFSLAHVPSLQLSTVTPSPSDPALPWASPSCNNNNNKTRSLNQRRTKEFHEGANSQRKNTTTTRNWRTRARKLAPQITSMLVHPFSDDHISFLNDDQQENNIPLQPNISRGVITRQTSSQNLRQLFLANGVCFGNFFVDNSIWLSRGVACYCVCVVSYLFKVQTWEWCHKLTILFLDFLGSFHKIQSDIFNFSYFHVLYVLYLS</sequence>
<gene>
    <name evidence="2" type="ORF">HINF_LOCUS23076</name>
    <name evidence="3" type="ORF">HINF_LOCUS62410</name>
</gene>
<accession>A0AA86PAY0</accession>
<evidence type="ECO:0000313" key="2">
    <source>
        <dbReference type="EMBL" id="CAI9935431.1"/>
    </source>
</evidence>
<reference evidence="2" key="1">
    <citation type="submission" date="2023-06" db="EMBL/GenBank/DDBJ databases">
        <authorList>
            <person name="Kurt Z."/>
        </authorList>
    </citation>
    <scope>NUCLEOTIDE SEQUENCE</scope>
</reference>
<reference evidence="3 4" key="2">
    <citation type="submission" date="2024-07" db="EMBL/GenBank/DDBJ databases">
        <authorList>
            <person name="Akdeniz Z."/>
        </authorList>
    </citation>
    <scope>NUCLEOTIDE SEQUENCE [LARGE SCALE GENOMIC DNA]</scope>
</reference>
<dbReference type="Proteomes" id="UP001642409">
    <property type="component" value="Unassembled WGS sequence"/>
</dbReference>
<evidence type="ECO:0000313" key="3">
    <source>
        <dbReference type="EMBL" id="CAL6084868.1"/>
    </source>
</evidence>
<comment type="caution">
    <text evidence="2">The sequence shown here is derived from an EMBL/GenBank/DDBJ whole genome shotgun (WGS) entry which is preliminary data.</text>
</comment>
<feature type="compositionally biased region" description="Polar residues" evidence="1">
    <location>
        <begin position="35"/>
        <end position="45"/>
    </location>
</feature>